<evidence type="ECO:0000256" key="1">
    <source>
        <dbReference type="SAM" id="MobiDB-lite"/>
    </source>
</evidence>
<evidence type="ECO:0000313" key="3">
    <source>
        <dbReference type="Proteomes" id="UP001256827"/>
    </source>
</evidence>
<dbReference type="Proteomes" id="UP001256827">
    <property type="component" value="Chromosome"/>
</dbReference>
<reference evidence="2 3" key="1">
    <citation type="submission" date="2023-09" db="EMBL/GenBank/DDBJ databases">
        <title>Complete Genome and Methylome dissection of Bacillus brevis NEB573 original source of BbsI restriction endonuclease.</title>
        <authorList>
            <person name="Fomenkov A."/>
            <person name="Roberts R.D."/>
        </authorList>
    </citation>
    <scope>NUCLEOTIDE SEQUENCE [LARGE SCALE GENOMIC DNA]</scope>
    <source>
        <strain evidence="2 3">NEB573</strain>
    </source>
</reference>
<gene>
    <name evidence="2" type="ORF">RGB73_16045</name>
</gene>
<dbReference type="EMBL" id="CP134050">
    <property type="protein sequence ID" value="WNC12252.1"/>
    <property type="molecule type" value="Genomic_DNA"/>
</dbReference>
<protein>
    <submittedName>
        <fullName evidence="2">Uncharacterized protein</fullName>
    </submittedName>
</protein>
<sequence>MQNQQITEVLNRLQQSVQRLEMATGNHAFSNQIQNVTQSIQGIASQVNGFSGVGNKAHVDAVRQQLAQIRRNLHTLTDEVEQAQGPLVNMYRSSVGTSKEEFEKASDTEQQTMNMTAYQSLQTYRQEEQLLDQFHQLNSHLMDLSHQLEQLTYSSEIPAPTYGKPADFTNDPGPGLSNS</sequence>
<feature type="region of interest" description="Disordered" evidence="1">
    <location>
        <begin position="157"/>
        <end position="179"/>
    </location>
</feature>
<organism evidence="2 3">
    <name type="scientific">Brevibacillus brevis</name>
    <name type="common">Bacillus brevis</name>
    <dbReference type="NCBI Taxonomy" id="1393"/>
    <lineage>
        <taxon>Bacteria</taxon>
        <taxon>Bacillati</taxon>
        <taxon>Bacillota</taxon>
        <taxon>Bacilli</taxon>
        <taxon>Bacillales</taxon>
        <taxon>Paenibacillaceae</taxon>
        <taxon>Brevibacillus</taxon>
    </lineage>
</organism>
<name>A0ABY9SZT6_BREBE</name>
<accession>A0ABY9SZT6</accession>
<evidence type="ECO:0000313" key="2">
    <source>
        <dbReference type="EMBL" id="WNC12252.1"/>
    </source>
</evidence>
<dbReference type="RefSeq" id="WP_310763524.1">
    <property type="nucleotide sequence ID" value="NZ_CP134050.1"/>
</dbReference>
<keyword evidence="3" id="KW-1185">Reference proteome</keyword>
<proteinExistence type="predicted"/>